<sequence length="286" mass="31624">MSGPPMVKSMSFTEPEARPVLGPTGNKASTVELRKPVQKLKSEKTEKLPVADEAKGNKTPATFPEKLPSPVGFRRNSSSAASILRQRPPNMSLNASCSSDASTDSSHSRASTGRIIRRSPGSAPCLKKKQQCSPKGERIEKLEGSGKSVGNECDGVVMDGSLVKKRCAWVTSNTGGTIFPRTRPAQWRWNHQAQKPRGEFIHPILFSSALCWRLLVLVLFSWRLRDVGEKEELRIRVQYVVGTSERLISLFRKKVARRASMTPRVVGWPVGSHIPCRQQLISSSCY</sequence>
<evidence type="ECO:0000256" key="1">
    <source>
        <dbReference type="SAM" id="MobiDB-lite"/>
    </source>
</evidence>
<protein>
    <submittedName>
        <fullName evidence="2">Uncharacterized protein</fullName>
    </submittedName>
</protein>
<dbReference type="OrthoDB" id="1747871at2759"/>
<gene>
    <name evidence="2" type="ORF">PHJA_002675100</name>
</gene>
<name>A0A830D247_9LAMI</name>
<comment type="caution">
    <text evidence="2">The sequence shown here is derived from an EMBL/GenBank/DDBJ whole genome shotgun (WGS) entry which is preliminary data.</text>
</comment>
<evidence type="ECO:0000313" key="3">
    <source>
        <dbReference type="Proteomes" id="UP000653305"/>
    </source>
</evidence>
<feature type="compositionally biased region" description="Basic and acidic residues" evidence="1">
    <location>
        <begin position="32"/>
        <end position="56"/>
    </location>
</feature>
<dbReference type="AlphaFoldDB" id="A0A830D247"/>
<keyword evidence="3" id="KW-1185">Reference proteome</keyword>
<dbReference type="EMBL" id="BMAC01001043">
    <property type="protein sequence ID" value="GFQ05310.1"/>
    <property type="molecule type" value="Genomic_DNA"/>
</dbReference>
<proteinExistence type="predicted"/>
<accession>A0A830D247</accession>
<organism evidence="2 3">
    <name type="scientific">Phtheirospermum japonicum</name>
    <dbReference type="NCBI Taxonomy" id="374723"/>
    <lineage>
        <taxon>Eukaryota</taxon>
        <taxon>Viridiplantae</taxon>
        <taxon>Streptophyta</taxon>
        <taxon>Embryophyta</taxon>
        <taxon>Tracheophyta</taxon>
        <taxon>Spermatophyta</taxon>
        <taxon>Magnoliopsida</taxon>
        <taxon>eudicotyledons</taxon>
        <taxon>Gunneridae</taxon>
        <taxon>Pentapetalae</taxon>
        <taxon>asterids</taxon>
        <taxon>lamiids</taxon>
        <taxon>Lamiales</taxon>
        <taxon>Orobanchaceae</taxon>
        <taxon>Orobanchaceae incertae sedis</taxon>
        <taxon>Phtheirospermum</taxon>
    </lineage>
</organism>
<dbReference type="Proteomes" id="UP000653305">
    <property type="component" value="Unassembled WGS sequence"/>
</dbReference>
<feature type="region of interest" description="Disordered" evidence="1">
    <location>
        <begin position="1"/>
        <end position="140"/>
    </location>
</feature>
<reference evidence="2" key="1">
    <citation type="submission" date="2020-07" db="EMBL/GenBank/DDBJ databases">
        <title>Ethylene signaling mediates host invasion by parasitic plants.</title>
        <authorList>
            <person name="Yoshida S."/>
        </authorList>
    </citation>
    <scope>NUCLEOTIDE SEQUENCE</scope>
    <source>
        <strain evidence="2">Okayama</strain>
    </source>
</reference>
<evidence type="ECO:0000313" key="2">
    <source>
        <dbReference type="EMBL" id="GFQ05310.1"/>
    </source>
</evidence>
<feature type="compositionally biased region" description="Low complexity" evidence="1">
    <location>
        <begin position="95"/>
        <end position="112"/>
    </location>
</feature>